<proteinExistence type="inferred from homology"/>
<evidence type="ECO:0000256" key="1">
    <source>
        <dbReference type="ARBA" id="ARBA00008842"/>
    </source>
</evidence>
<organism evidence="5 6">
    <name type="scientific">Haematococcus lacustris</name>
    <name type="common">Green alga</name>
    <name type="synonym">Haematococcus pluvialis</name>
    <dbReference type="NCBI Taxonomy" id="44745"/>
    <lineage>
        <taxon>Eukaryota</taxon>
        <taxon>Viridiplantae</taxon>
        <taxon>Chlorophyta</taxon>
        <taxon>core chlorophytes</taxon>
        <taxon>Chlorophyceae</taxon>
        <taxon>CS clade</taxon>
        <taxon>Chlamydomonadales</taxon>
        <taxon>Haematococcaceae</taxon>
        <taxon>Haematococcus</taxon>
    </lineage>
</organism>
<dbReference type="GO" id="GO:0005829">
    <property type="term" value="C:cytosol"/>
    <property type="evidence" value="ECO:0007669"/>
    <property type="project" value="TreeGrafter"/>
</dbReference>
<dbReference type="InterPro" id="IPR000648">
    <property type="entry name" value="Oxysterol-bd"/>
</dbReference>
<evidence type="ECO:0000313" key="6">
    <source>
        <dbReference type="Proteomes" id="UP000485058"/>
    </source>
</evidence>
<feature type="non-terminal residue" evidence="5">
    <location>
        <position position="222"/>
    </location>
</feature>
<reference evidence="5 6" key="1">
    <citation type="submission" date="2020-02" db="EMBL/GenBank/DDBJ databases">
        <title>Draft genome sequence of Haematococcus lacustris strain NIES-144.</title>
        <authorList>
            <person name="Morimoto D."/>
            <person name="Nakagawa S."/>
            <person name="Yoshida T."/>
            <person name="Sawayama S."/>
        </authorList>
    </citation>
    <scope>NUCLEOTIDE SEQUENCE [LARGE SCALE GENOMIC DNA]</scope>
    <source>
        <strain evidence="5 6">NIES-144</strain>
    </source>
</reference>
<feature type="region of interest" description="Disordered" evidence="4">
    <location>
        <begin position="17"/>
        <end position="41"/>
    </location>
</feature>
<dbReference type="InterPro" id="IPR018494">
    <property type="entry name" value="Oxysterol-bd_CS"/>
</dbReference>
<feature type="compositionally biased region" description="Basic and acidic residues" evidence="4">
    <location>
        <begin position="22"/>
        <end position="37"/>
    </location>
</feature>
<dbReference type="InterPro" id="IPR037239">
    <property type="entry name" value="OSBP_sf"/>
</dbReference>
<dbReference type="SUPFAM" id="SSF144000">
    <property type="entry name" value="Oxysterol-binding protein-like"/>
    <property type="match status" value="1"/>
</dbReference>
<dbReference type="GO" id="GO:0032934">
    <property type="term" value="F:sterol binding"/>
    <property type="evidence" value="ECO:0007669"/>
    <property type="project" value="TreeGrafter"/>
</dbReference>
<comment type="caution">
    <text evidence="5">The sequence shown here is derived from an EMBL/GenBank/DDBJ whole genome shotgun (WGS) entry which is preliminary data.</text>
</comment>
<accession>A0A6A0AG18</accession>
<keyword evidence="6" id="KW-1185">Reference proteome</keyword>
<dbReference type="AlphaFoldDB" id="A0A6A0AG18"/>
<dbReference type="PROSITE" id="PS01013">
    <property type="entry name" value="OSBP"/>
    <property type="match status" value="1"/>
</dbReference>
<name>A0A6A0AG18_HAELA</name>
<keyword evidence="2" id="KW-0597">Phosphoprotein</keyword>
<gene>
    <name evidence="5" type="ORF">HaLaN_30217</name>
</gene>
<sequence length="222" mass="24660">MPNPLKSLRKALASTSISRALGEPDHADAPDAEHDAAEGAEPAQLHPDAHEEGGLACNNEELLKQQREAILGWVGSMGKKLFTGNFNLINTPFPVVMFEPRSYLEKLADVWVYPHFLLQASQTKDPVHRMKLVMTWFVAGLHHGFEKWKKPFNPILGETWQAELADGSSMFLEQISHHPPITAFNLEGPGGAYKFNGLSQPNVSLLLKHSGIRTVAKGYRYI</sequence>
<evidence type="ECO:0000256" key="2">
    <source>
        <dbReference type="ARBA" id="ARBA00022553"/>
    </source>
</evidence>
<dbReference type="Gene3D" id="1.10.287.2720">
    <property type="match status" value="1"/>
</dbReference>
<dbReference type="PANTHER" id="PTHR10972">
    <property type="entry name" value="OXYSTEROL-BINDING PROTEIN-RELATED"/>
    <property type="match status" value="1"/>
</dbReference>
<comment type="similarity">
    <text evidence="1 3">Belongs to the OSBP family.</text>
</comment>
<evidence type="ECO:0000256" key="3">
    <source>
        <dbReference type="RuleBase" id="RU003844"/>
    </source>
</evidence>
<evidence type="ECO:0000313" key="5">
    <source>
        <dbReference type="EMBL" id="GFH31221.1"/>
    </source>
</evidence>
<dbReference type="GO" id="GO:0016020">
    <property type="term" value="C:membrane"/>
    <property type="evidence" value="ECO:0007669"/>
    <property type="project" value="TreeGrafter"/>
</dbReference>
<evidence type="ECO:0000256" key="4">
    <source>
        <dbReference type="SAM" id="MobiDB-lite"/>
    </source>
</evidence>
<dbReference type="Pfam" id="PF01237">
    <property type="entry name" value="Oxysterol_BP"/>
    <property type="match status" value="1"/>
</dbReference>
<dbReference type="EMBL" id="BLLF01005458">
    <property type="protein sequence ID" value="GFH31221.1"/>
    <property type="molecule type" value="Genomic_DNA"/>
</dbReference>
<dbReference type="PANTHER" id="PTHR10972:SF205">
    <property type="entry name" value="OXYSTEROL-BINDING PROTEIN 1"/>
    <property type="match status" value="1"/>
</dbReference>
<protein>
    <recommendedName>
        <fullName evidence="7">Oxysterol-binding protein</fullName>
    </recommendedName>
</protein>
<dbReference type="Gene3D" id="2.40.160.120">
    <property type="match status" value="1"/>
</dbReference>
<evidence type="ECO:0008006" key="7">
    <source>
        <dbReference type="Google" id="ProtNLM"/>
    </source>
</evidence>
<dbReference type="Proteomes" id="UP000485058">
    <property type="component" value="Unassembled WGS sequence"/>
</dbReference>